<feature type="region of interest" description="Disordered" evidence="2">
    <location>
        <begin position="100"/>
        <end position="119"/>
    </location>
</feature>
<accession>A0A4Y8K1I1</accession>
<organism evidence="4 5">
    <name type="scientific">Cryobacterium cryoconiti</name>
    <dbReference type="NCBI Taxonomy" id="1259239"/>
    <lineage>
        <taxon>Bacteria</taxon>
        <taxon>Bacillati</taxon>
        <taxon>Actinomycetota</taxon>
        <taxon>Actinomycetes</taxon>
        <taxon>Micrococcales</taxon>
        <taxon>Microbacteriaceae</taxon>
        <taxon>Cryobacterium</taxon>
    </lineage>
</organism>
<keyword evidence="5" id="KW-1185">Reference proteome</keyword>
<proteinExistence type="predicted"/>
<dbReference type="OrthoDB" id="4424518at2"/>
<evidence type="ECO:0000313" key="4">
    <source>
        <dbReference type="EMBL" id="TFD34224.1"/>
    </source>
</evidence>
<gene>
    <name evidence="4" type="ORF">E3T49_00695</name>
</gene>
<feature type="transmembrane region" description="Helical" evidence="3">
    <location>
        <begin position="54"/>
        <end position="82"/>
    </location>
</feature>
<keyword evidence="3" id="KW-0472">Membrane</keyword>
<keyword evidence="3" id="KW-0812">Transmembrane</keyword>
<evidence type="ECO:0000313" key="5">
    <source>
        <dbReference type="Proteomes" id="UP000297472"/>
    </source>
</evidence>
<keyword evidence="1" id="KW-0732">Signal</keyword>
<dbReference type="RefSeq" id="WP_134422499.1">
    <property type="nucleotide sequence ID" value="NZ_SOHA01000001.1"/>
</dbReference>
<evidence type="ECO:0000256" key="2">
    <source>
        <dbReference type="SAM" id="MobiDB-lite"/>
    </source>
</evidence>
<evidence type="ECO:0000256" key="1">
    <source>
        <dbReference type="ARBA" id="ARBA00022729"/>
    </source>
</evidence>
<dbReference type="InterPro" id="IPR029050">
    <property type="entry name" value="Immunoprotect_excell_Ig-like"/>
</dbReference>
<dbReference type="EMBL" id="SOHA01000001">
    <property type="protein sequence ID" value="TFD34224.1"/>
    <property type="molecule type" value="Genomic_DNA"/>
</dbReference>
<dbReference type="Gene3D" id="2.60.40.1240">
    <property type="match status" value="1"/>
</dbReference>
<comment type="caution">
    <text evidence="4">The sequence shown here is derived from an EMBL/GenBank/DDBJ whole genome shotgun (WGS) entry which is preliminary data.</text>
</comment>
<dbReference type="Proteomes" id="UP000297472">
    <property type="component" value="Unassembled WGS sequence"/>
</dbReference>
<feature type="transmembrane region" description="Helical" evidence="3">
    <location>
        <begin position="7"/>
        <end position="24"/>
    </location>
</feature>
<dbReference type="AlphaFoldDB" id="A0A4Y8K1I1"/>
<sequence length="258" mass="26310">MKTRNGLGLSALIVGLVALVFAFIPAISMVAGFIGFVGLVLGVIAIFRKGRSRGVAIAGTAVSLVAIIAAIIMSIVYAAVFISAVDDAIQSDASVSESTDAAAGDAAEPAEAGDVGTRATPAPFGSTITIEEFGTPTWEVTLGAATLNALDQVKAANEYNPDPQAGNAYAIVPATVKYIGTESGNPNFSLDFTYVSADGLSYDDAYVIMDGQMSDVADLYTDASATANLIIEVPATAPEAGLWAVSYIGGDPVFVALQ</sequence>
<keyword evidence="3" id="KW-1133">Transmembrane helix</keyword>
<protein>
    <recommendedName>
        <fullName evidence="6">DUF4190 domain-containing protein</fullName>
    </recommendedName>
</protein>
<feature type="transmembrane region" description="Helical" evidence="3">
    <location>
        <begin position="30"/>
        <end position="47"/>
    </location>
</feature>
<evidence type="ECO:0000256" key="3">
    <source>
        <dbReference type="SAM" id="Phobius"/>
    </source>
</evidence>
<evidence type="ECO:0008006" key="6">
    <source>
        <dbReference type="Google" id="ProtNLM"/>
    </source>
</evidence>
<reference evidence="4 5" key="1">
    <citation type="submission" date="2019-03" db="EMBL/GenBank/DDBJ databases">
        <title>Genomics of glacier-inhabiting Cryobacterium strains.</title>
        <authorList>
            <person name="Liu Q."/>
            <person name="Xin Y.-H."/>
        </authorList>
    </citation>
    <scope>NUCLEOTIDE SEQUENCE [LARGE SCALE GENOMIC DNA]</scope>
    <source>
        <strain evidence="4 5">TMT1-51</strain>
    </source>
</reference>
<feature type="compositionally biased region" description="Low complexity" evidence="2">
    <location>
        <begin position="100"/>
        <end position="114"/>
    </location>
</feature>
<name>A0A4Y8K1I1_9MICO</name>